<reference evidence="2" key="1">
    <citation type="journal article" date="2019" name="J. Anim. Genet.">
        <title>Description and whole genome sequencing of Eikenella exigua sp. nov., isolated from brain abscess and blood.</title>
        <authorList>
            <person name="Stormo K.A."/>
            <person name="Nygaard R.M."/>
            <person name="Bruvold T.S."/>
            <person name="Dimmen G."/>
            <person name="Lindemann P.C."/>
            <person name="Jordal S."/>
            <person name="Kommedal O."/>
        </authorList>
    </citation>
    <scope>NUCLEOTIDE SEQUENCE [LARGE SCALE GENOMIC DNA]</scope>
    <source>
        <strain evidence="2">PXX</strain>
    </source>
</reference>
<dbReference type="KEGG" id="eex:EZJ17_09805"/>
<dbReference type="EMBL" id="CP038018">
    <property type="protein sequence ID" value="QED92868.1"/>
    <property type="molecule type" value="Genomic_DNA"/>
</dbReference>
<gene>
    <name evidence="1" type="ORF">EZJ17_09805</name>
</gene>
<keyword evidence="2" id="KW-1185">Reference proteome</keyword>
<accession>A0AAX1F9X4</accession>
<organism evidence="1 2">
    <name type="scientific">Eikenella exigua</name>
    <dbReference type="NCBI Taxonomy" id="2528037"/>
    <lineage>
        <taxon>Bacteria</taxon>
        <taxon>Pseudomonadati</taxon>
        <taxon>Pseudomonadota</taxon>
        <taxon>Betaproteobacteria</taxon>
        <taxon>Neisseriales</taxon>
        <taxon>Neisseriaceae</taxon>
        <taxon>Eikenella</taxon>
    </lineage>
</organism>
<proteinExistence type="predicted"/>
<dbReference type="InterPro" id="IPR010982">
    <property type="entry name" value="Lambda_DNA-bd_dom_sf"/>
</dbReference>
<evidence type="ECO:0000313" key="2">
    <source>
        <dbReference type="Proteomes" id="UP000326695"/>
    </source>
</evidence>
<dbReference type="AlphaFoldDB" id="A0AAX1F9X4"/>
<dbReference type="GO" id="GO:0003677">
    <property type="term" value="F:DNA binding"/>
    <property type="evidence" value="ECO:0007669"/>
    <property type="project" value="InterPro"/>
</dbReference>
<dbReference type="InterPro" id="IPR031856">
    <property type="entry name" value="YdaS_toxin-like"/>
</dbReference>
<dbReference type="Proteomes" id="UP000326695">
    <property type="component" value="Chromosome"/>
</dbReference>
<dbReference type="SUPFAM" id="SSF47413">
    <property type="entry name" value="lambda repressor-like DNA-binding domains"/>
    <property type="match status" value="1"/>
</dbReference>
<evidence type="ECO:0000313" key="1">
    <source>
        <dbReference type="EMBL" id="QED92868.1"/>
    </source>
</evidence>
<sequence length="75" mass="8562">MAMTITEFLEARQMTVNAFSRLLGCHQPDLTRWAKGTRPVPAHWCVAIEQKTDGAVTRKELRPHDYAQIWPELAA</sequence>
<dbReference type="Pfam" id="PF15943">
    <property type="entry name" value="YdaS_toxin"/>
    <property type="match status" value="1"/>
</dbReference>
<name>A0AAX1F9X4_9NEIS</name>
<protein>
    <submittedName>
        <fullName evidence="1">Cro/Cl family transcriptional regulator</fullName>
    </submittedName>
</protein>
<dbReference type="Gene3D" id="1.10.260.40">
    <property type="entry name" value="lambda repressor-like DNA-binding domains"/>
    <property type="match status" value="1"/>
</dbReference>